<protein>
    <submittedName>
        <fullName evidence="4">Uncharacterized protein</fullName>
    </submittedName>
</protein>
<dbReference type="EMBL" id="JAKJXP020000005">
    <property type="protein sequence ID" value="KAK7756717.1"/>
    <property type="molecule type" value="Genomic_DNA"/>
</dbReference>
<proteinExistence type="predicted"/>
<feature type="signal peptide" evidence="3">
    <location>
        <begin position="1"/>
        <end position="25"/>
    </location>
</feature>
<accession>A0AAN9V0E3</accession>
<keyword evidence="2" id="KW-1133">Transmembrane helix</keyword>
<feature type="region of interest" description="Disordered" evidence="1">
    <location>
        <begin position="284"/>
        <end position="388"/>
    </location>
</feature>
<sequence>MPRARRPRLLRALLLGAVLATSASATYIRSNLVFPRADVCGGDADMSRCSQTGLPDSFCCNKGTQCIPLAGDTTVLCCPEGSTCDNINPIVCDLGLQDPAKNPKAAIKTTVLGGKLETCGSGCCPYGYSCEDGSCTMDKDQSKKPGSGGASPSSTNTPQKSSTASASASSKPTSTESEGQVGTAQPSTDDSHPAGGDSFPTSAVVGGVVGGIAGIIGITVLVMMLRYRRQQAAKNRHDSSSSFGNIISAPQPIQGYQNQRQDFLAKAATTSSAATTPTLAQERFPTQHHQQRSPPFFSPSLHSPQQPYAAGPEMAEPHLTPRSHHPSAEIGGLGLRDLTSHFRYSGGGLGAPPRTPRERRQHSGGSESINIFADPSTVGSGSTAGGFRDTAYTTWTNIMADGERTPGLPDSPTRRR</sequence>
<keyword evidence="3" id="KW-0732">Signal</keyword>
<name>A0AAN9V0E3_9PEZI</name>
<feature type="region of interest" description="Disordered" evidence="1">
    <location>
        <begin position="141"/>
        <end position="199"/>
    </location>
</feature>
<feature type="transmembrane region" description="Helical" evidence="2">
    <location>
        <begin position="203"/>
        <end position="225"/>
    </location>
</feature>
<reference evidence="4 5" key="1">
    <citation type="submission" date="2024-02" db="EMBL/GenBank/DDBJ databases">
        <title>De novo assembly and annotation of 12 fungi associated with fruit tree decline syndrome in Ontario, Canada.</title>
        <authorList>
            <person name="Sulman M."/>
            <person name="Ellouze W."/>
            <person name="Ilyukhin E."/>
        </authorList>
    </citation>
    <scope>NUCLEOTIDE SEQUENCE [LARGE SCALE GENOMIC DNA]</scope>
    <source>
        <strain evidence="4 5">M11/M66-122</strain>
    </source>
</reference>
<keyword evidence="2" id="KW-0472">Membrane</keyword>
<dbReference type="AlphaFoldDB" id="A0AAN9V0E3"/>
<evidence type="ECO:0000256" key="3">
    <source>
        <dbReference type="SAM" id="SignalP"/>
    </source>
</evidence>
<evidence type="ECO:0000256" key="1">
    <source>
        <dbReference type="SAM" id="MobiDB-lite"/>
    </source>
</evidence>
<evidence type="ECO:0000313" key="5">
    <source>
        <dbReference type="Proteomes" id="UP001320420"/>
    </source>
</evidence>
<comment type="caution">
    <text evidence="4">The sequence shown here is derived from an EMBL/GenBank/DDBJ whole genome shotgun (WGS) entry which is preliminary data.</text>
</comment>
<keyword evidence="5" id="KW-1185">Reference proteome</keyword>
<keyword evidence="2" id="KW-0812">Transmembrane</keyword>
<feature type="region of interest" description="Disordered" evidence="1">
    <location>
        <begin position="397"/>
        <end position="416"/>
    </location>
</feature>
<evidence type="ECO:0000313" key="4">
    <source>
        <dbReference type="EMBL" id="KAK7756717.1"/>
    </source>
</evidence>
<dbReference type="Proteomes" id="UP001320420">
    <property type="component" value="Unassembled WGS sequence"/>
</dbReference>
<evidence type="ECO:0000256" key="2">
    <source>
        <dbReference type="SAM" id="Phobius"/>
    </source>
</evidence>
<feature type="chain" id="PRO_5042969622" evidence="3">
    <location>
        <begin position="26"/>
        <end position="416"/>
    </location>
</feature>
<feature type="compositionally biased region" description="Low complexity" evidence="1">
    <location>
        <begin position="293"/>
        <end position="307"/>
    </location>
</feature>
<organism evidence="4 5">
    <name type="scientific">Diatrype stigma</name>
    <dbReference type="NCBI Taxonomy" id="117547"/>
    <lineage>
        <taxon>Eukaryota</taxon>
        <taxon>Fungi</taxon>
        <taxon>Dikarya</taxon>
        <taxon>Ascomycota</taxon>
        <taxon>Pezizomycotina</taxon>
        <taxon>Sordariomycetes</taxon>
        <taxon>Xylariomycetidae</taxon>
        <taxon>Xylariales</taxon>
        <taxon>Diatrypaceae</taxon>
        <taxon>Diatrype</taxon>
    </lineage>
</organism>
<feature type="compositionally biased region" description="Low complexity" evidence="1">
    <location>
        <begin position="150"/>
        <end position="178"/>
    </location>
</feature>
<gene>
    <name evidence="4" type="ORF">SLS62_001158</name>
</gene>